<keyword evidence="2" id="KW-1133">Transmembrane helix</keyword>
<organism evidence="3 4">
    <name type="scientific">Litoreibacter arenae DSM 19593</name>
    <dbReference type="NCBI Taxonomy" id="1123360"/>
    <lineage>
        <taxon>Bacteria</taxon>
        <taxon>Pseudomonadati</taxon>
        <taxon>Pseudomonadota</taxon>
        <taxon>Alphaproteobacteria</taxon>
        <taxon>Rhodobacterales</taxon>
        <taxon>Roseobacteraceae</taxon>
        <taxon>Litoreibacter</taxon>
    </lineage>
</organism>
<proteinExistence type="predicted"/>
<evidence type="ECO:0000313" key="3">
    <source>
        <dbReference type="EMBL" id="EPX79304.1"/>
    </source>
</evidence>
<dbReference type="PATRIC" id="fig|1123360.3.peg.2106"/>
<comment type="caution">
    <text evidence="3">The sequence shown here is derived from an EMBL/GenBank/DDBJ whole genome shotgun (WGS) entry which is preliminary data.</text>
</comment>
<reference evidence="4" key="1">
    <citation type="journal article" date="2013" name="Stand. Genomic Sci.">
        <title>Genome sequence of the Litoreibacter arenae type strain (DSM 19593(T)), a member of the Roseobacter clade isolated from sea sand.</title>
        <authorList>
            <person name="Riedel T."/>
            <person name="Fiebig A."/>
            <person name="Petersen J."/>
            <person name="Gronow S."/>
            <person name="Kyrpides N.C."/>
            <person name="Goker M."/>
            <person name="Klenk H.P."/>
        </authorList>
    </citation>
    <scope>NUCLEOTIDE SEQUENCE [LARGE SCALE GENOMIC DNA]</scope>
    <source>
        <strain evidence="4">DSM 19593</strain>
    </source>
</reference>
<dbReference type="AlphaFoldDB" id="S9RZ97"/>
<protein>
    <submittedName>
        <fullName evidence="3">Uncharacterized protein</fullName>
    </submittedName>
</protein>
<feature type="region of interest" description="Disordered" evidence="1">
    <location>
        <begin position="1"/>
        <end position="23"/>
    </location>
</feature>
<evidence type="ECO:0000256" key="2">
    <source>
        <dbReference type="SAM" id="Phobius"/>
    </source>
</evidence>
<dbReference type="Proteomes" id="UP000015351">
    <property type="component" value="Unassembled WGS sequence"/>
</dbReference>
<dbReference type="EMBL" id="AONI01000010">
    <property type="protein sequence ID" value="EPX79304.1"/>
    <property type="molecule type" value="Genomic_DNA"/>
</dbReference>
<gene>
    <name evidence="3" type="ORF">thalar_02129</name>
</gene>
<keyword evidence="2" id="KW-0812">Transmembrane</keyword>
<sequence>MSLKPGDVTARSEHSGMKNAGEMGSECQICARPVGVRFFYDDPLNTPITDLEVKLTDMSGATLVEGLTTEAPVSRGLQDATSGVGALRSELGGVVHGEVPFSAGAVTATTNPSQDIKSAADDAWAIEQDIVGKLWNFEQSMLAKFQPYVDEWERDGLLGAGADYYKGVGKGIANWWNGEKDFWGSAWGALKSSAAAVEQYTRANPELLLGPLGYMIHAQKLGMRAGQSLAEWFSENSASVGDFLGNLTSLMRALLIGDIDGVVNELESLTGLEDIPGAIGDFGKMLKDAMADGIDWIRDMIEMIRRTPVLGLIANTAMRCIMLMTPNYWAKVIGEGVGFVIPEVLIWVITILIGALSSGAGSVILAQRCAGIASKLRSLIKGSQHVSRLLSFLDELRPIVNLIGDLAKKLRQSINEIRTGIVDSTQKLFRRTRYYRGKLDDLARQGHGPQRHEGDVTDKALFDRVYRGKDPATGRMHPRDRRGRIRGVGKHSTKFHTPADYVRAYEKALKHPDFKSFKGNSALDRQQVEIPMSDIFGPNFQARVRGFTRASGRTGRQPTVVRTVFSANAKVVVRFKRENGIIKLITMYPEP</sequence>
<dbReference type="HOGENOM" id="CLU_461379_0_0_5"/>
<feature type="transmembrane region" description="Helical" evidence="2">
    <location>
        <begin position="344"/>
        <end position="366"/>
    </location>
</feature>
<dbReference type="RefSeq" id="WP_021100684.1">
    <property type="nucleotide sequence ID" value="NZ_KE557306.1"/>
</dbReference>
<feature type="transmembrane region" description="Helical" evidence="2">
    <location>
        <begin position="307"/>
        <end position="324"/>
    </location>
</feature>
<accession>S9RZ97</accession>
<dbReference type="eggNOG" id="ENOG5032RXW">
    <property type="taxonomic scope" value="Bacteria"/>
</dbReference>
<keyword evidence="2" id="KW-0472">Membrane</keyword>
<keyword evidence="4" id="KW-1185">Reference proteome</keyword>
<evidence type="ECO:0000256" key="1">
    <source>
        <dbReference type="SAM" id="MobiDB-lite"/>
    </source>
</evidence>
<evidence type="ECO:0000313" key="4">
    <source>
        <dbReference type="Proteomes" id="UP000015351"/>
    </source>
</evidence>
<dbReference type="STRING" id="1123360.thalar_02129"/>
<name>S9RZ97_9RHOB</name>
<dbReference type="OrthoDB" id="7766386at2"/>